<feature type="region of interest" description="Disordered" evidence="2">
    <location>
        <begin position="717"/>
        <end position="747"/>
    </location>
</feature>
<keyword evidence="1" id="KW-0175">Coiled coil</keyword>
<feature type="coiled-coil region" evidence="1">
    <location>
        <begin position="540"/>
        <end position="598"/>
    </location>
</feature>
<dbReference type="Proteomes" id="UP000308730">
    <property type="component" value="Unassembled WGS sequence"/>
</dbReference>
<evidence type="ECO:0000256" key="1">
    <source>
        <dbReference type="SAM" id="Coils"/>
    </source>
</evidence>
<feature type="region of interest" description="Disordered" evidence="2">
    <location>
        <begin position="28"/>
        <end position="57"/>
    </location>
</feature>
<feature type="region of interest" description="Disordered" evidence="2">
    <location>
        <begin position="652"/>
        <end position="686"/>
    </location>
</feature>
<feature type="compositionally biased region" description="Polar residues" evidence="2">
    <location>
        <begin position="942"/>
        <end position="959"/>
    </location>
</feature>
<sequence length="1097" mass="119145">MDRNALSINTHSDDLDAADRKRLDSFKLGSVGPRTANRRSAPILHARSHSRKDSSISSIPSAISLPYVSPISLIDTPPASPNTSATSSKRNSHHRRRSSVSTRHESAELMGVTLPAIPLSISDDNINLGDKDSIRRRALWALEGKTDVGSFAKVEIPELGGGDARKPFDFPTKPSFPPGIGAGYGSGNVLASKRDSIGKFAPSTSNKEHLHTLMEEEEEEEDTTVQDITVTSSPVDEAPATSLPSAPVRHRPASLNLRPLSLLSNTAALHNDLPTPSPSPNPPLYRAGLRTLTLATSPVPDVAKDAPSEAIPSSDVAWKRRSAVFVPSPVPASLPRSMTVNTANIQAPTPAAPAATRRGSISYFSSSGTPDIPLHGLPTPEMTPVSDRRISLSSTDSETRSPTSRPLSISEQHFLFQAHQTLVHRISDLERALSARPRSRPPSCASDVSSQSEAVSDEMLQLIADLKSERDELKRDVDGWRNRVADSEKQMSLLFRRVENERREAWVARERVGLMEAEKRLLENTLKEKCLWGEDGWAKYQVAHGELEKAREKCESLRADARKGAEDREECARLKALLDTETRKREDLERELEGVLATPTPMAFQFHSKPGSSTSSRTMAYAKRGGLGFRSIDSVGSFTDVESVGSIDHTKMNLKVVHEEDEGDSRDETMSDCSNEDNGLTGYEDEEDNDHYAFQDSSSSSSLGSVADFSTTPFGVNVSSDSVPPLSTSRSSTASPARPASPSQPIVHARQTSLSKWTFPQDNGNYSSIFSHGTENDRFFNCLEDLDDSPPMASLDSGKTWFSQALARAEDELPPFVLPAGFGVEVQSPLEIEAKTSLDVVVEEEEELEEDESIEEEESSFNPDDEFVGQEVEGGIIFTFNVPEPERETPDLSHDTSSTPDSSFSDEHSHSLSTVSSSSIASPSSIPRLVGARKSLLPSALPMSSTPVKASRSMDSIQTPPSPSCAPIKWGMSPAEMRRSASPSTPSRLPQPSFIPQPRRNSTVKPASSKYATTSPKQSPSILDDPFASESSISSPQSSIPLLYVTAPNTTLHSVVHQSCPLSVVVVAQFLFGFPFSAEKHVRSLFCISFPSQVGFT</sequence>
<accession>A0A4V3XJN4</accession>
<evidence type="ECO:0000313" key="3">
    <source>
        <dbReference type="EMBL" id="THH33743.1"/>
    </source>
</evidence>
<feature type="region of interest" description="Disordered" evidence="2">
    <location>
        <begin position="433"/>
        <end position="452"/>
    </location>
</feature>
<feature type="compositionally biased region" description="Polar residues" evidence="2">
    <location>
        <begin position="981"/>
        <end position="990"/>
    </location>
</feature>
<feature type="region of interest" description="Disordered" evidence="2">
    <location>
        <begin position="939"/>
        <end position="1030"/>
    </location>
</feature>
<reference evidence="3 4" key="1">
    <citation type="submission" date="2019-02" db="EMBL/GenBank/DDBJ databases">
        <title>Genome sequencing of the rare red list fungi Antrodiella citrinella (Flaviporus citrinellus).</title>
        <authorList>
            <person name="Buettner E."/>
            <person name="Kellner H."/>
        </authorList>
    </citation>
    <scope>NUCLEOTIDE SEQUENCE [LARGE SCALE GENOMIC DNA]</scope>
    <source>
        <strain evidence="3 4">DSM 108506</strain>
    </source>
</reference>
<keyword evidence="4" id="KW-1185">Reference proteome</keyword>
<evidence type="ECO:0000313" key="4">
    <source>
        <dbReference type="Proteomes" id="UP000308730"/>
    </source>
</evidence>
<feature type="region of interest" description="Disordered" evidence="2">
    <location>
        <begin position="232"/>
        <end position="251"/>
    </location>
</feature>
<comment type="caution">
    <text evidence="3">The sequence shown here is derived from an EMBL/GenBank/DDBJ whole genome shotgun (WGS) entry which is preliminary data.</text>
</comment>
<proteinExistence type="predicted"/>
<dbReference type="OrthoDB" id="2528184at2759"/>
<dbReference type="EMBL" id="SGPM01000003">
    <property type="protein sequence ID" value="THH33743.1"/>
    <property type="molecule type" value="Genomic_DNA"/>
</dbReference>
<feature type="compositionally biased region" description="Polar residues" evidence="2">
    <location>
        <begin position="391"/>
        <end position="406"/>
    </location>
</feature>
<feature type="region of interest" description="Disordered" evidence="2">
    <location>
        <begin position="843"/>
        <end position="867"/>
    </location>
</feature>
<feature type="compositionally biased region" description="Polar residues" evidence="2">
    <location>
        <begin position="717"/>
        <end position="726"/>
    </location>
</feature>
<feature type="compositionally biased region" description="Low complexity" evidence="2">
    <location>
        <begin position="434"/>
        <end position="446"/>
    </location>
</feature>
<evidence type="ECO:0000256" key="2">
    <source>
        <dbReference type="SAM" id="MobiDB-lite"/>
    </source>
</evidence>
<feature type="region of interest" description="Disordered" evidence="2">
    <location>
        <begin position="884"/>
        <end position="925"/>
    </location>
</feature>
<dbReference type="AlphaFoldDB" id="A0A4V3XJN4"/>
<organism evidence="3 4">
    <name type="scientific">Antrodiella citrinella</name>
    <dbReference type="NCBI Taxonomy" id="2447956"/>
    <lineage>
        <taxon>Eukaryota</taxon>
        <taxon>Fungi</taxon>
        <taxon>Dikarya</taxon>
        <taxon>Basidiomycota</taxon>
        <taxon>Agaricomycotina</taxon>
        <taxon>Agaricomycetes</taxon>
        <taxon>Polyporales</taxon>
        <taxon>Steccherinaceae</taxon>
        <taxon>Antrodiella</taxon>
    </lineage>
</organism>
<protein>
    <submittedName>
        <fullName evidence="3">Uncharacterized protein</fullName>
    </submittedName>
</protein>
<feature type="compositionally biased region" description="Low complexity" evidence="2">
    <location>
        <begin position="727"/>
        <end position="743"/>
    </location>
</feature>
<feature type="coiled-coil region" evidence="1">
    <location>
        <begin position="456"/>
        <end position="504"/>
    </location>
</feature>
<feature type="compositionally biased region" description="Low complexity" evidence="2">
    <location>
        <begin position="911"/>
        <end position="925"/>
    </location>
</feature>
<gene>
    <name evidence="3" type="ORF">EUX98_g474</name>
</gene>
<feature type="region of interest" description="Disordered" evidence="2">
    <location>
        <begin position="76"/>
        <end position="107"/>
    </location>
</feature>
<feature type="region of interest" description="Disordered" evidence="2">
    <location>
        <begin position="365"/>
        <end position="406"/>
    </location>
</feature>
<feature type="compositionally biased region" description="Basic and acidic residues" evidence="2">
    <location>
        <begin position="884"/>
        <end position="894"/>
    </location>
</feature>
<feature type="compositionally biased region" description="Polar residues" evidence="2">
    <location>
        <begin position="999"/>
        <end position="1021"/>
    </location>
</feature>
<name>A0A4V3XJN4_9APHY</name>